<dbReference type="AlphaFoldDB" id="A0A151XBW2"/>
<keyword evidence="1" id="KW-0479">Metal-binding</keyword>
<dbReference type="Proteomes" id="UP000075809">
    <property type="component" value="Unassembled WGS sequence"/>
</dbReference>
<evidence type="ECO:0000313" key="7">
    <source>
        <dbReference type="EMBL" id="KYQ57861.1"/>
    </source>
</evidence>
<dbReference type="Pfam" id="PF05485">
    <property type="entry name" value="THAP"/>
    <property type="match status" value="1"/>
</dbReference>
<feature type="domain" description="THAP-type" evidence="6">
    <location>
        <begin position="1"/>
        <end position="58"/>
    </location>
</feature>
<dbReference type="GO" id="GO:0003677">
    <property type="term" value="F:DNA binding"/>
    <property type="evidence" value="ECO:0007669"/>
    <property type="project" value="UniProtKB-UniRule"/>
</dbReference>
<accession>A0A151XBW2</accession>
<evidence type="ECO:0000256" key="1">
    <source>
        <dbReference type="ARBA" id="ARBA00022723"/>
    </source>
</evidence>
<dbReference type="SUPFAM" id="SSF57716">
    <property type="entry name" value="Glucocorticoid receptor-like (DNA-binding domain)"/>
    <property type="match status" value="1"/>
</dbReference>
<evidence type="ECO:0000256" key="3">
    <source>
        <dbReference type="ARBA" id="ARBA00022833"/>
    </source>
</evidence>
<dbReference type="EMBL" id="KQ982315">
    <property type="protein sequence ID" value="KYQ57861.1"/>
    <property type="molecule type" value="Genomic_DNA"/>
</dbReference>
<keyword evidence="2 5" id="KW-0863">Zinc-finger</keyword>
<reference evidence="7 8" key="1">
    <citation type="submission" date="2015-09" db="EMBL/GenBank/DDBJ databases">
        <title>Trachymyrmex zeteki WGS genome.</title>
        <authorList>
            <person name="Nygaard S."/>
            <person name="Hu H."/>
            <person name="Boomsma J."/>
            <person name="Zhang G."/>
        </authorList>
    </citation>
    <scope>NUCLEOTIDE SEQUENCE [LARGE SCALE GENOMIC DNA]</scope>
    <source>
        <strain evidence="7">Tzet28-1</strain>
        <tissue evidence="7">Whole body</tissue>
    </source>
</reference>
<organism evidence="7 8">
    <name type="scientific">Mycetomoellerius zeteki</name>
    <dbReference type="NCBI Taxonomy" id="64791"/>
    <lineage>
        <taxon>Eukaryota</taxon>
        <taxon>Metazoa</taxon>
        <taxon>Ecdysozoa</taxon>
        <taxon>Arthropoda</taxon>
        <taxon>Hexapoda</taxon>
        <taxon>Insecta</taxon>
        <taxon>Pterygota</taxon>
        <taxon>Neoptera</taxon>
        <taxon>Endopterygota</taxon>
        <taxon>Hymenoptera</taxon>
        <taxon>Apocrita</taxon>
        <taxon>Aculeata</taxon>
        <taxon>Formicoidea</taxon>
        <taxon>Formicidae</taxon>
        <taxon>Myrmicinae</taxon>
        <taxon>Mycetomoellerius</taxon>
    </lineage>
</organism>
<evidence type="ECO:0000256" key="2">
    <source>
        <dbReference type="ARBA" id="ARBA00022771"/>
    </source>
</evidence>
<protein>
    <recommendedName>
        <fullName evidence="6">THAP-type domain-containing protein</fullName>
    </recommendedName>
</protein>
<evidence type="ECO:0000259" key="6">
    <source>
        <dbReference type="PROSITE" id="PS50950"/>
    </source>
</evidence>
<evidence type="ECO:0000313" key="8">
    <source>
        <dbReference type="Proteomes" id="UP000075809"/>
    </source>
</evidence>
<keyword evidence="4 5" id="KW-0238">DNA-binding</keyword>
<proteinExistence type="predicted"/>
<keyword evidence="8" id="KW-1185">Reference proteome</keyword>
<evidence type="ECO:0000256" key="5">
    <source>
        <dbReference type="PROSITE-ProRule" id="PRU00309"/>
    </source>
</evidence>
<evidence type="ECO:0000256" key="4">
    <source>
        <dbReference type="ARBA" id="ARBA00023125"/>
    </source>
</evidence>
<dbReference type="PROSITE" id="PS50950">
    <property type="entry name" value="ZF_THAP"/>
    <property type="match status" value="1"/>
</dbReference>
<keyword evidence="3" id="KW-0862">Zinc</keyword>
<name>A0A151XBW2_9HYME</name>
<sequence length="58" mass="6738">MPSRCSAYKCWNNSNQGYVLVRYPSDEILKRKWIAAVGRGKNWLPNNSQRLCEVSSYV</sequence>
<dbReference type="GO" id="GO:0008270">
    <property type="term" value="F:zinc ion binding"/>
    <property type="evidence" value="ECO:0007669"/>
    <property type="project" value="UniProtKB-KW"/>
</dbReference>
<dbReference type="InterPro" id="IPR006612">
    <property type="entry name" value="THAP_Znf"/>
</dbReference>
<gene>
    <name evidence="7" type="ORF">ALC60_03162</name>
</gene>